<dbReference type="RefSeq" id="WP_004716512.1">
    <property type="nucleotide sequence ID" value="NZ_JARNKW010000041.1"/>
</dbReference>
<sequence>MPEIILQPVAAPNFHAVNTLMAQAAQNYQNAFQGLQGTIKNAQTAIRDQNTERLMNYLNGAQSVAQLNDPNFQQGLNSLRESLGGEYHTDQFQKRMQTLPDQLNQRELAGLQLQQTRDQLSDIPLGNQIAQLIQAGKYNEAGDLMGKAKTDMSRFVSLADSLQNSALSRQNMQHSMNLQDKEWNMKVQQYNDQKKMQQLALQQLQGMGVLPDAGISGSSAGVGGAPAGAPANIQQLISRVSKEQGVPENILYAVMRQESGYNPRAVSPVGAQGLMQLMPSTAASLGLKGNDVWDPYKNLTAGAKYLKQMYTKFGSLAKGLAAYNAGPGRLQEALAKGGDNWSLYLPSETRNYVASISKKMGYKPTEAELKAATKKLTQAGIPFVDQPFVPLADAVSSRPGTPQTALLSMAKQVLGGTGEIDNPFMDMAIKSGGDQKVFKAMADLNQKTNKIAADSDKELINKALSTHPIMSNMGKFPGTMKDWEHKNVGWIFPGSAGDVLNAIKKNPDYQKLDEPYQVAAAQALLEQAKDYKLSASEVSARAAELLKTFNNLRASRDQADADLANSQYQQAIFEQQLAQQAATRKEQLAVLRKLAGL</sequence>
<dbReference type="InterPro" id="IPR008258">
    <property type="entry name" value="Transglycosylase_SLT_dom_1"/>
</dbReference>
<dbReference type="CDD" id="cd13401">
    <property type="entry name" value="Slt70-like"/>
    <property type="match status" value="1"/>
</dbReference>
<dbReference type="PANTHER" id="PTHR37423">
    <property type="entry name" value="SOLUBLE LYTIC MUREIN TRANSGLYCOSYLASE-RELATED"/>
    <property type="match status" value="1"/>
</dbReference>
<comment type="caution">
    <text evidence="3">The sequence shown here is derived from an EMBL/GenBank/DDBJ whole genome shotgun (WGS) entry which is preliminary data.</text>
</comment>
<organism evidence="3">
    <name type="scientific">Acinetobacter baumannii</name>
    <dbReference type="NCBI Taxonomy" id="470"/>
    <lineage>
        <taxon>Bacteria</taxon>
        <taxon>Pseudomonadati</taxon>
        <taxon>Pseudomonadota</taxon>
        <taxon>Gammaproteobacteria</taxon>
        <taxon>Moraxellales</taxon>
        <taxon>Moraxellaceae</taxon>
        <taxon>Acinetobacter</taxon>
        <taxon>Acinetobacter calcoaceticus/baumannii complex</taxon>
    </lineage>
</organism>
<dbReference type="PROSITE" id="PS00922">
    <property type="entry name" value="TRANSGLYCOSYLASE"/>
    <property type="match status" value="1"/>
</dbReference>
<gene>
    <name evidence="3" type="ORF">FPK87_14435</name>
</gene>
<dbReference type="PANTHER" id="PTHR37423:SF2">
    <property type="entry name" value="MEMBRANE-BOUND LYTIC MUREIN TRANSGLYCOSYLASE C"/>
    <property type="match status" value="1"/>
</dbReference>
<comment type="similarity">
    <text evidence="1">Belongs to the transglycosylase Slt family.</text>
</comment>
<evidence type="ECO:0000259" key="2">
    <source>
        <dbReference type="Pfam" id="PF01464"/>
    </source>
</evidence>
<reference evidence="3" key="1">
    <citation type="submission" date="2019-07" db="EMBL/GenBank/DDBJ databases">
        <title>Biological characteristics of mucoid Acinetobacter baumannii from a general hospital in China.</title>
        <authorList>
            <person name="Hua X."/>
            <person name="Yu Y."/>
        </authorList>
    </citation>
    <scope>NUCLEOTIDE SEQUENCE [LARGE SCALE GENOMIC DNA]</scope>
    <source>
        <strain evidence="3">N41</strain>
    </source>
</reference>
<dbReference type="Pfam" id="PF01464">
    <property type="entry name" value="SLT"/>
    <property type="match status" value="1"/>
</dbReference>
<dbReference type="Gene3D" id="1.10.530.10">
    <property type="match status" value="1"/>
</dbReference>
<evidence type="ECO:0000313" key="3">
    <source>
        <dbReference type="EMBL" id="MDR8261652.1"/>
    </source>
</evidence>
<dbReference type="GO" id="GO:0008933">
    <property type="term" value="F:peptidoglycan lytic transglycosylase activity"/>
    <property type="evidence" value="ECO:0007669"/>
    <property type="project" value="UniProtKB-ARBA"/>
</dbReference>
<dbReference type="AlphaFoldDB" id="A0ABD5DB25"/>
<dbReference type="EMBL" id="VMBB01000021">
    <property type="protein sequence ID" value="MDR8261652.1"/>
    <property type="molecule type" value="Genomic_DNA"/>
</dbReference>
<dbReference type="SUPFAM" id="SSF53955">
    <property type="entry name" value="Lysozyme-like"/>
    <property type="match status" value="1"/>
</dbReference>
<dbReference type="InterPro" id="IPR000189">
    <property type="entry name" value="Transglyc_AS"/>
</dbReference>
<name>A0ABD5DB25_ACIBA</name>
<proteinExistence type="inferred from homology"/>
<dbReference type="InterPro" id="IPR023346">
    <property type="entry name" value="Lysozyme-like_dom_sf"/>
</dbReference>
<accession>A0ABD5DB25</accession>
<protein>
    <submittedName>
        <fullName evidence="3">Lytic transglycosylase domain-containing protein</fullName>
    </submittedName>
</protein>
<evidence type="ECO:0000256" key="1">
    <source>
        <dbReference type="ARBA" id="ARBA00007734"/>
    </source>
</evidence>
<feature type="domain" description="Transglycosylase SLT" evidence="2">
    <location>
        <begin position="237"/>
        <end position="336"/>
    </location>
</feature>